<dbReference type="InterPro" id="IPR024747">
    <property type="entry name" value="Pyridox_Oxase-rel"/>
</dbReference>
<organism evidence="1 2">
    <name type="scientific">Mucilaginibacter pineti</name>
    <dbReference type="NCBI Taxonomy" id="1391627"/>
    <lineage>
        <taxon>Bacteria</taxon>
        <taxon>Pseudomonadati</taxon>
        <taxon>Bacteroidota</taxon>
        <taxon>Sphingobacteriia</taxon>
        <taxon>Sphingobacteriales</taxon>
        <taxon>Sphingobacteriaceae</taxon>
        <taxon>Mucilaginibacter</taxon>
    </lineage>
</organism>
<proteinExistence type="predicted"/>
<dbReference type="Gene3D" id="2.30.110.10">
    <property type="entry name" value="Electron Transport, Fmn-binding Protein, Chain A"/>
    <property type="match status" value="1"/>
</dbReference>
<dbReference type="Proteomes" id="UP000199072">
    <property type="component" value="Unassembled WGS sequence"/>
</dbReference>
<gene>
    <name evidence="1" type="ORF">SAMN05216464_11511</name>
</gene>
<evidence type="ECO:0008006" key="3">
    <source>
        <dbReference type="Google" id="ProtNLM"/>
    </source>
</evidence>
<evidence type="ECO:0000313" key="1">
    <source>
        <dbReference type="EMBL" id="SDF25157.1"/>
    </source>
</evidence>
<keyword evidence="2" id="KW-1185">Reference proteome</keyword>
<dbReference type="InterPro" id="IPR012349">
    <property type="entry name" value="Split_barrel_FMN-bd"/>
</dbReference>
<name>A0A1G7JJM7_9SPHI</name>
<reference evidence="1 2" key="1">
    <citation type="submission" date="2016-10" db="EMBL/GenBank/DDBJ databases">
        <authorList>
            <person name="de Groot N.N."/>
        </authorList>
    </citation>
    <scope>NUCLEOTIDE SEQUENCE [LARGE SCALE GENOMIC DNA]</scope>
    <source>
        <strain evidence="1 2">47C3B</strain>
    </source>
</reference>
<dbReference type="Pfam" id="PF12900">
    <property type="entry name" value="Pyridox_ox_2"/>
    <property type="match status" value="1"/>
</dbReference>
<evidence type="ECO:0000313" key="2">
    <source>
        <dbReference type="Proteomes" id="UP000199072"/>
    </source>
</evidence>
<dbReference type="EMBL" id="FNAI01000015">
    <property type="protein sequence ID" value="SDF25157.1"/>
    <property type="molecule type" value="Genomic_DNA"/>
</dbReference>
<sequence>MLGTLNDKKLEELLQTKLLGRIGCHADGITYVVPVHYVYETPFIYAHSSDGLKISLMRKNPEVCFEVDDIRDFFNWQSVICWGTFEEIKDMDEQQRVMQKLIDRIEPFLSGKEDAHPSHGIADLASEIGTTKDLVLYRLKLHQKTGKFEHRDLTPASGQEH</sequence>
<dbReference type="STRING" id="1391627.SAMN05216464_11511"/>
<dbReference type="PANTHER" id="PTHR34071">
    <property type="entry name" value="5-NITROIMIDAZOLE ANTIBIOTICS RESISTANCE PROTEIN, NIMA-FAMILY-RELATED PROTEIN-RELATED"/>
    <property type="match status" value="1"/>
</dbReference>
<dbReference type="AlphaFoldDB" id="A0A1G7JJM7"/>
<protein>
    <recommendedName>
        <fullName evidence="3">Pyridoxamine 5'-phosphate oxidase</fullName>
    </recommendedName>
</protein>
<dbReference type="PANTHER" id="PTHR34071:SF2">
    <property type="entry name" value="FLAVIN-NUCLEOTIDE-BINDING PROTEIN"/>
    <property type="match status" value="1"/>
</dbReference>
<dbReference type="OrthoDB" id="9794935at2"/>
<dbReference type="SUPFAM" id="SSF50475">
    <property type="entry name" value="FMN-binding split barrel"/>
    <property type="match status" value="1"/>
</dbReference>
<accession>A0A1G7JJM7</accession>
<dbReference type="RefSeq" id="WP_091153958.1">
    <property type="nucleotide sequence ID" value="NZ_FNAI01000015.1"/>
</dbReference>